<sequence>MNYDLEAGLQEVVSQIEEFEKRKNKRNRARSERRSKKRALEAEEQGIQTKRWKHRKFMVETQAFTSTDAQAEDLKAAEGGWVGSQKKTGSRSENNVQQLLERGFKLAKWDGKTPHAILDKSERVAAVLAGMPSGSFQQEVVEVAALAFLAGKQE</sequence>
<reference evidence="2" key="1">
    <citation type="submission" date="2019-10" db="EMBL/GenBank/DDBJ databases">
        <authorList>
            <consortium name="DOE Joint Genome Institute"/>
            <person name="Kuo A."/>
            <person name="Miyauchi S."/>
            <person name="Kiss E."/>
            <person name="Drula E."/>
            <person name="Kohler A."/>
            <person name="Sanchez-Garcia M."/>
            <person name="Andreopoulos B."/>
            <person name="Barry K.W."/>
            <person name="Bonito G."/>
            <person name="Buee M."/>
            <person name="Carver A."/>
            <person name="Chen C."/>
            <person name="Cichocki N."/>
            <person name="Clum A."/>
            <person name="Culley D."/>
            <person name="Crous P.W."/>
            <person name="Fauchery L."/>
            <person name="Girlanda M."/>
            <person name="Hayes R."/>
            <person name="Keri Z."/>
            <person name="LaButti K."/>
            <person name="Lipzen A."/>
            <person name="Lombard V."/>
            <person name="Magnuson J."/>
            <person name="Maillard F."/>
            <person name="Morin E."/>
            <person name="Murat C."/>
            <person name="Nolan M."/>
            <person name="Ohm R."/>
            <person name="Pangilinan J."/>
            <person name="Pereira M."/>
            <person name="Perotto S."/>
            <person name="Peter M."/>
            <person name="Riley R."/>
            <person name="Sitrit Y."/>
            <person name="Stielow B."/>
            <person name="Szollosi G."/>
            <person name="Zifcakova L."/>
            <person name="Stursova M."/>
            <person name="Spatafora J.W."/>
            <person name="Tedersoo L."/>
            <person name="Vaario L.-M."/>
            <person name="Yamada A."/>
            <person name="Yan M."/>
            <person name="Wang P."/>
            <person name="Xu J."/>
            <person name="Bruns T."/>
            <person name="Baldrian P."/>
            <person name="Vilgalys R."/>
            <person name="Henrissat B."/>
            <person name="Grigoriev I.V."/>
            <person name="Hibbett D."/>
            <person name="Nagy L.G."/>
            <person name="Martin F.M."/>
        </authorList>
    </citation>
    <scope>NUCLEOTIDE SEQUENCE</scope>
    <source>
        <strain evidence="2">BED1</strain>
    </source>
</reference>
<reference evidence="2" key="2">
    <citation type="journal article" date="2020" name="Nat. Commun.">
        <title>Large-scale genome sequencing of mycorrhizal fungi provides insights into the early evolution of symbiotic traits.</title>
        <authorList>
            <person name="Miyauchi S."/>
            <person name="Kiss E."/>
            <person name="Kuo A."/>
            <person name="Drula E."/>
            <person name="Kohler A."/>
            <person name="Sanchez-Garcia M."/>
            <person name="Morin E."/>
            <person name="Andreopoulos B."/>
            <person name="Barry K.W."/>
            <person name="Bonito G."/>
            <person name="Buee M."/>
            <person name="Carver A."/>
            <person name="Chen C."/>
            <person name="Cichocki N."/>
            <person name="Clum A."/>
            <person name="Culley D."/>
            <person name="Crous P.W."/>
            <person name="Fauchery L."/>
            <person name="Girlanda M."/>
            <person name="Hayes R.D."/>
            <person name="Keri Z."/>
            <person name="LaButti K."/>
            <person name="Lipzen A."/>
            <person name="Lombard V."/>
            <person name="Magnuson J."/>
            <person name="Maillard F."/>
            <person name="Murat C."/>
            <person name="Nolan M."/>
            <person name="Ohm R.A."/>
            <person name="Pangilinan J."/>
            <person name="Pereira M.F."/>
            <person name="Perotto S."/>
            <person name="Peter M."/>
            <person name="Pfister S."/>
            <person name="Riley R."/>
            <person name="Sitrit Y."/>
            <person name="Stielow J.B."/>
            <person name="Szollosi G."/>
            <person name="Zifcakova L."/>
            <person name="Stursova M."/>
            <person name="Spatafora J.W."/>
            <person name="Tedersoo L."/>
            <person name="Vaario L.M."/>
            <person name="Yamada A."/>
            <person name="Yan M."/>
            <person name="Wang P."/>
            <person name="Xu J."/>
            <person name="Bruns T."/>
            <person name="Baldrian P."/>
            <person name="Vilgalys R."/>
            <person name="Dunand C."/>
            <person name="Henrissat B."/>
            <person name="Grigoriev I.V."/>
            <person name="Hibbett D."/>
            <person name="Nagy L.G."/>
            <person name="Martin F.M."/>
        </authorList>
    </citation>
    <scope>NUCLEOTIDE SEQUENCE</scope>
    <source>
        <strain evidence="2">BED1</strain>
    </source>
</reference>
<name>A0AAD4BFG2_BOLED</name>
<gene>
    <name evidence="2" type="ORF">L210DRAFT_3653059</name>
</gene>
<evidence type="ECO:0000313" key="2">
    <source>
        <dbReference type="EMBL" id="KAF8425813.1"/>
    </source>
</evidence>
<dbReference type="AlphaFoldDB" id="A0AAD4BFG2"/>
<feature type="region of interest" description="Disordered" evidence="1">
    <location>
        <begin position="19"/>
        <end position="46"/>
    </location>
</feature>
<protein>
    <submittedName>
        <fullName evidence="2">Uncharacterized protein</fullName>
    </submittedName>
</protein>
<evidence type="ECO:0000313" key="3">
    <source>
        <dbReference type="Proteomes" id="UP001194468"/>
    </source>
</evidence>
<comment type="caution">
    <text evidence="2">The sequence shown here is derived from an EMBL/GenBank/DDBJ whole genome shotgun (WGS) entry which is preliminary data.</text>
</comment>
<accession>A0AAD4BFG2</accession>
<proteinExistence type="predicted"/>
<dbReference type="Proteomes" id="UP001194468">
    <property type="component" value="Unassembled WGS sequence"/>
</dbReference>
<feature type="compositionally biased region" description="Basic residues" evidence="1">
    <location>
        <begin position="22"/>
        <end position="37"/>
    </location>
</feature>
<keyword evidence="3" id="KW-1185">Reference proteome</keyword>
<organism evidence="2 3">
    <name type="scientific">Boletus edulis BED1</name>
    <dbReference type="NCBI Taxonomy" id="1328754"/>
    <lineage>
        <taxon>Eukaryota</taxon>
        <taxon>Fungi</taxon>
        <taxon>Dikarya</taxon>
        <taxon>Basidiomycota</taxon>
        <taxon>Agaricomycotina</taxon>
        <taxon>Agaricomycetes</taxon>
        <taxon>Agaricomycetidae</taxon>
        <taxon>Boletales</taxon>
        <taxon>Boletineae</taxon>
        <taxon>Boletaceae</taxon>
        <taxon>Boletoideae</taxon>
        <taxon>Boletus</taxon>
    </lineage>
</organism>
<evidence type="ECO:0000256" key="1">
    <source>
        <dbReference type="SAM" id="MobiDB-lite"/>
    </source>
</evidence>
<dbReference type="EMBL" id="WHUW01000091">
    <property type="protein sequence ID" value="KAF8425813.1"/>
    <property type="molecule type" value="Genomic_DNA"/>
</dbReference>